<reference evidence="2" key="2">
    <citation type="journal article" date="2024" name="Plant">
        <title>Genomic evolution and insights into agronomic trait innovations of Sesamum species.</title>
        <authorList>
            <person name="Miao H."/>
            <person name="Wang L."/>
            <person name="Qu L."/>
            <person name="Liu H."/>
            <person name="Sun Y."/>
            <person name="Le M."/>
            <person name="Wang Q."/>
            <person name="Wei S."/>
            <person name="Zheng Y."/>
            <person name="Lin W."/>
            <person name="Duan Y."/>
            <person name="Cao H."/>
            <person name="Xiong S."/>
            <person name="Wang X."/>
            <person name="Wei L."/>
            <person name="Li C."/>
            <person name="Ma Q."/>
            <person name="Ju M."/>
            <person name="Zhao R."/>
            <person name="Li G."/>
            <person name="Mu C."/>
            <person name="Tian Q."/>
            <person name="Mei H."/>
            <person name="Zhang T."/>
            <person name="Gao T."/>
            <person name="Zhang H."/>
        </authorList>
    </citation>
    <scope>NUCLEOTIDE SEQUENCE</scope>
    <source>
        <strain evidence="2">G01</strain>
    </source>
</reference>
<sequence>MNFLNSLCSLTHTTYTGLLENPNPTDEAGDEDDRGNDETGGTMVESAGEDSDMGIVGKYSYTTSFNFNQFASLEEWVFDQGDVDSLALLEKLKDQWKWKFGDCMPHEEDIHRSTNPLHFVVERVATPFRGPPPQRLTWRQMFRCYQWGRWHRLLTPLTLLIRLGFHILVHRCFKNQLLQKCMVLLGFPQTIVLHKGVHVIIKKCLRKLLLRKNLINLFFMRTSACSLLGINSLEILHLTLKCD</sequence>
<accession>A0AAW2IZX0</accession>
<evidence type="ECO:0000256" key="1">
    <source>
        <dbReference type="SAM" id="MobiDB-lite"/>
    </source>
</evidence>
<protein>
    <submittedName>
        <fullName evidence="2">Uncharacterized protein</fullName>
    </submittedName>
</protein>
<reference evidence="2" key="1">
    <citation type="submission" date="2020-06" db="EMBL/GenBank/DDBJ databases">
        <authorList>
            <person name="Li T."/>
            <person name="Hu X."/>
            <person name="Zhang T."/>
            <person name="Song X."/>
            <person name="Zhang H."/>
            <person name="Dai N."/>
            <person name="Sheng W."/>
            <person name="Hou X."/>
            <person name="Wei L."/>
        </authorList>
    </citation>
    <scope>NUCLEOTIDE SEQUENCE</scope>
    <source>
        <strain evidence="2">G01</strain>
        <tissue evidence="2">Leaf</tissue>
    </source>
</reference>
<dbReference type="EMBL" id="JACGWK010001471">
    <property type="protein sequence ID" value="KAL0287727.1"/>
    <property type="molecule type" value="Genomic_DNA"/>
</dbReference>
<dbReference type="AlphaFoldDB" id="A0AAW2IZX0"/>
<feature type="region of interest" description="Disordered" evidence="1">
    <location>
        <begin position="16"/>
        <end position="49"/>
    </location>
</feature>
<proteinExistence type="predicted"/>
<name>A0AAW2IZX0_9LAMI</name>
<comment type="caution">
    <text evidence="2">The sequence shown here is derived from an EMBL/GenBank/DDBJ whole genome shotgun (WGS) entry which is preliminary data.</text>
</comment>
<gene>
    <name evidence="2" type="ORF">Sangu_2681100</name>
</gene>
<evidence type="ECO:0000313" key="2">
    <source>
        <dbReference type="EMBL" id="KAL0287727.1"/>
    </source>
</evidence>
<organism evidence="2">
    <name type="scientific">Sesamum angustifolium</name>
    <dbReference type="NCBI Taxonomy" id="2727405"/>
    <lineage>
        <taxon>Eukaryota</taxon>
        <taxon>Viridiplantae</taxon>
        <taxon>Streptophyta</taxon>
        <taxon>Embryophyta</taxon>
        <taxon>Tracheophyta</taxon>
        <taxon>Spermatophyta</taxon>
        <taxon>Magnoliopsida</taxon>
        <taxon>eudicotyledons</taxon>
        <taxon>Gunneridae</taxon>
        <taxon>Pentapetalae</taxon>
        <taxon>asterids</taxon>
        <taxon>lamiids</taxon>
        <taxon>Lamiales</taxon>
        <taxon>Pedaliaceae</taxon>
        <taxon>Sesamum</taxon>
    </lineage>
</organism>